<comment type="catalytic activity">
    <reaction evidence="16 17">
        <text>ATP + H2O + H(+)(in) = ADP + phosphate + 2 H(+)(out)</text>
        <dbReference type="Rhea" id="RHEA:20852"/>
        <dbReference type="ChEBI" id="CHEBI:15377"/>
        <dbReference type="ChEBI" id="CHEBI:15378"/>
        <dbReference type="ChEBI" id="CHEBI:30616"/>
        <dbReference type="ChEBI" id="CHEBI:43474"/>
        <dbReference type="ChEBI" id="CHEBI:456216"/>
        <dbReference type="EC" id="7.1.2.1"/>
    </reaction>
</comment>
<dbReference type="GO" id="GO:0120029">
    <property type="term" value="P:proton export across plasma membrane"/>
    <property type="evidence" value="ECO:0007669"/>
    <property type="project" value="UniProtKB-UniRule"/>
</dbReference>
<name>A0A0V1Q056_9ASCO</name>
<keyword evidence="4 17" id="KW-0813">Transport</keyword>
<keyword evidence="14 17" id="KW-0406">Ion transport</keyword>
<evidence type="ECO:0000256" key="16">
    <source>
        <dbReference type="ARBA" id="ARBA00048122"/>
    </source>
</evidence>
<dbReference type="PRINTS" id="PR00120">
    <property type="entry name" value="HATPASE"/>
</dbReference>
<feature type="transmembrane region" description="Helical" evidence="17">
    <location>
        <begin position="89"/>
        <end position="112"/>
    </location>
</feature>
<dbReference type="InterPro" id="IPR059000">
    <property type="entry name" value="ATPase_P-type_domA"/>
</dbReference>
<evidence type="ECO:0000256" key="9">
    <source>
        <dbReference type="ARBA" id="ARBA00022781"/>
    </source>
</evidence>
<keyword evidence="11 17" id="KW-0460">Magnesium</keyword>
<dbReference type="SMART" id="SM00831">
    <property type="entry name" value="Cation_ATPase_N"/>
    <property type="match status" value="1"/>
</dbReference>
<feature type="transmembrane region" description="Helical" evidence="17">
    <location>
        <begin position="736"/>
        <end position="756"/>
    </location>
</feature>
<dbReference type="InterPro" id="IPR001757">
    <property type="entry name" value="P_typ_ATPase"/>
</dbReference>
<dbReference type="OrthoDB" id="116380at2759"/>
<dbReference type="InterPro" id="IPR044492">
    <property type="entry name" value="P_typ_ATPase_HD_dom"/>
</dbReference>
<dbReference type="RefSeq" id="XP_015467856.1">
    <property type="nucleotide sequence ID" value="XM_015611329.1"/>
</dbReference>
<keyword evidence="8 17" id="KW-0547">Nucleotide-binding</keyword>
<dbReference type="PANTHER" id="PTHR42861">
    <property type="entry name" value="CALCIUM-TRANSPORTING ATPASE"/>
    <property type="match status" value="1"/>
</dbReference>
<dbReference type="Gene3D" id="3.40.1110.10">
    <property type="entry name" value="Calcium-transporting ATPase, cytoplasmic domain N"/>
    <property type="match status" value="1"/>
</dbReference>
<keyword evidence="6 17" id="KW-0812">Transmembrane</keyword>
<keyword evidence="13 17" id="KW-1133">Transmembrane helix</keyword>
<dbReference type="SFLD" id="SFLDF00027">
    <property type="entry name" value="p-type_atpase"/>
    <property type="match status" value="1"/>
</dbReference>
<dbReference type="SFLD" id="SFLDS00003">
    <property type="entry name" value="Haloacid_Dehalogenase"/>
    <property type="match status" value="1"/>
</dbReference>
<dbReference type="InterPro" id="IPR004014">
    <property type="entry name" value="ATPase_P-typ_cation-transptr_N"/>
</dbReference>
<dbReference type="InterPro" id="IPR008250">
    <property type="entry name" value="ATPase_P-typ_transduc_dom_A_sf"/>
</dbReference>
<accession>A0A0V1Q056</accession>
<evidence type="ECO:0000313" key="20">
    <source>
        <dbReference type="EMBL" id="KSA01754.1"/>
    </source>
</evidence>
<dbReference type="NCBIfam" id="TIGR01647">
    <property type="entry name" value="ATPase-IIIA_H"/>
    <property type="match status" value="1"/>
</dbReference>
<feature type="compositionally biased region" description="Basic and acidic residues" evidence="18">
    <location>
        <begin position="7"/>
        <end position="16"/>
    </location>
</feature>
<keyword evidence="21" id="KW-1185">Reference proteome</keyword>
<evidence type="ECO:0000256" key="12">
    <source>
        <dbReference type="ARBA" id="ARBA00022967"/>
    </source>
</evidence>
<comment type="function">
    <text evidence="1">The plasma membrane ATPase of plants and fungi is a hydrogen ion pump. The proton gradient it generates drives the active transport of nutrients by H(+)-symport. The resulting external acidification and/or internal alkinization may mediate growth responses.</text>
</comment>
<dbReference type="Gene3D" id="2.70.150.10">
    <property type="entry name" value="Calcium-transporting ATPase, cytoplasmic transduction domain A"/>
    <property type="match status" value="1"/>
</dbReference>
<dbReference type="SUPFAM" id="SSF81665">
    <property type="entry name" value="Calcium ATPase, transmembrane domain M"/>
    <property type="match status" value="1"/>
</dbReference>
<evidence type="ECO:0000256" key="11">
    <source>
        <dbReference type="ARBA" id="ARBA00022842"/>
    </source>
</evidence>
<feature type="transmembrane region" description="Helical" evidence="17">
    <location>
        <begin position="799"/>
        <end position="821"/>
    </location>
</feature>
<feature type="transmembrane region" description="Helical" evidence="17">
    <location>
        <begin position="768"/>
        <end position="787"/>
    </location>
</feature>
<dbReference type="InterPro" id="IPR036412">
    <property type="entry name" value="HAD-like_sf"/>
</dbReference>
<dbReference type="Pfam" id="PF00690">
    <property type="entry name" value="Cation_ATPase_N"/>
    <property type="match status" value="1"/>
</dbReference>
<keyword evidence="7" id="KW-0479">Metal-binding</keyword>
<dbReference type="FunFam" id="3.40.1110.10:FF:000005">
    <property type="entry name" value="Plasma membrane ATPase"/>
    <property type="match status" value="1"/>
</dbReference>
<comment type="caution">
    <text evidence="20">The sequence shown here is derived from an EMBL/GenBank/DDBJ whole genome shotgun (WGS) entry which is preliminary data.</text>
</comment>
<evidence type="ECO:0000256" key="15">
    <source>
        <dbReference type="ARBA" id="ARBA00023136"/>
    </source>
</evidence>
<dbReference type="Pfam" id="PF00702">
    <property type="entry name" value="Hydrolase"/>
    <property type="match status" value="1"/>
</dbReference>
<feature type="domain" description="Cation-transporting P-type ATPase N-terminal" evidence="19">
    <location>
        <begin position="48"/>
        <end position="117"/>
    </location>
</feature>
<evidence type="ECO:0000256" key="3">
    <source>
        <dbReference type="ARBA" id="ARBA00008804"/>
    </source>
</evidence>
<keyword evidence="5" id="KW-1003">Cell membrane</keyword>
<dbReference type="SUPFAM" id="SSF56784">
    <property type="entry name" value="HAD-like"/>
    <property type="match status" value="1"/>
</dbReference>
<dbReference type="EMBL" id="LMYN01000044">
    <property type="protein sequence ID" value="KSA01754.1"/>
    <property type="molecule type" value="Genomic_DNA"/>
</dbReference>
<dbReference type="Gene3D" id="1.20.1110.10">
    <property type="entry name" value="Calcium-transporting ATPase, transmembrane domain"/>
    <property type="match status" value="1"/>
</dbReference>
<evidence type="ECO:0000256" key="6">
    <source>
        <dbReference type="ARBA" id="ARBA00022692"/>
    </source>
</evidence>
<gene>
    <name evidence="20" type="ORF">AC631_02499</name>
</gene>
<dbReference type="PRINTS" id="PR00119">
    <property type="entry name" value="CATATPASE"/>
</dbReference>
<keyword evidence="9 17" id="KW-0375">Hydrogen ion transport</keyword>
<dbReference type="GO" id="GO:0046872">
    <property type="term" value="F:metal ion binding"/>
    <property type="evidence" value="ECO:0007669"/>
    <property type="project" value="UniProtKB-KW"/>
</dbReference>
<dbReference type="InterPro" id="IPR023299">
    <property type="entry name" value="ATPase_P-typ_cyto_dom_N"/>
</dbReference>
<feature type="transmembrane region" description="Helical" evidence="17">
    <location>
        <begin position="273"/>
        <end position="293"/>
    </location>
</feature>
<dbReference type="GO" id="GO:0005886">
    <property type="term" value="C:plasma membrane"/>
    <property type="evidence" value="ECO:0007669"/>
    <property type="project" value="UniProtKB-SubCell"/>
</dbReference>
<dbReference type="FunFam" id="2.70.150.10:FF:000011">
    <property type="entry name" value="Plasma membrane ATPase"/>
    <property type="match status" value="1"/>
</dbReference>
<evidence type="ECO:0000256" key="2">
    <source>
        <dbReference type="ARBA" id="ARBA00004651"/>
    </source>
</evidence>
<organism evidence="20 21">
    <name type="scientific">Debaryomyces fabryi</name>
    <dbReference type="NCBI Taxonomy" id="58627"/>
    <lineage>
        <taxon>Eukaryota</taxon>
        <taxon>Fungi</taxon>
        <taxon>Dikarya</taxon>
        <taxon>Ascomycota</taxon>
        <taxon>Saccharomycotina</taxon>
        <taxon>Pichiomycetes</taxon>
        <taxon>Debaryomycetaceae</taxon>
        <taxon>Debaryomyces</taxon>
    </lineage>
</organism>
<dbReference type="AlphaFoldDB" id="A0A0V1Q056"/>
<comment type="subcellular location">
    <subcellularLocation>
        <location evidence="2 17">Cell membrane</location>
        <topology evidence="2 17">Multi-pass membrane protein</topology>
    </subcellularLocation>
</comment>
<feature type="region of interest" description="Disordered" evidence="18">
    <location>
        <begin position="1"/>
        <end position="21"/>
    </location>
</feature>
<dbReference type="SFLD" id="SFLDG00002">
    <property type="entry name" value="C1.7:_P-type_atpase_like"/>
    <property type="match status" value="1"/>
</dbReference>
<evidence type="ECO:0000313" key="21">
    <source>
        <dbReference type="Proteomes" id="UP000054251"/>
    </source>
</evidence>
<evidence type="ECO:0000256" key="5">
    <source>
        <dbReference type="ARBA" id="ARBA00022475"/>
    </source>
</evidence>
<dbReference type="NCBIfam" id="TIGR01494">
    <property type="entry name" value="ATPase_P-type"/>
    <property type="match status" value="3"/>
</dbReference>
<evidence type="ECO:0000256" key="14">
    <source>
        <dbReference type="ARBA" id="ARBA00023065"/>
    </source>
</evidence>
<dbReference type="Pfam" id="PF00122">
    <property type="entry name" value="E1-E2_ATPase"/>
    <property type="match status" value="1"/>
</dbReference>
<feature type="transmembrane region" description="Helical" evidence="17">
    <location>
        <begin position="665"/>
        <end position="689"/>
    </location>
</feature>
<dbReference type="GO" id="GO:0016887">
    <property type="term" value="F:ATP hydrolysis activity"/>
    <property type="evidence" value="ECO:0007669"/>
    <property type="project" value="InterPro"/>
</dbReference>
<dbReference type="InterPro" id="IPR018303">
    <property type="entry name" value="ATPase_P-typ_P_site"/>
</dbReference>
<feature type="transmembrane region" description="Helical" evidence="17">
    <location>
        <begin position="695"/>
        <end position="715"/>
    </location>
</feature>
<feature type="transmembrane region" description="Helical" evidence="17">
    <location>
        <begin position="833"/>
        <end position="852"/>
    </location>
</feature>
<evidence type="ECO:0000259" key="19">
    <source>
        <dbReference type="SMART" id="SM00831"/>
    </source>
</evidence>
<dbReference type="InterPro" id="IPR023298">
    <property type="entry name" value="ATPase_P-typ_TM_dom_sf"/>
</dbReference>
<dbReference type="CDD" id="cd02076">
    <property type="entry name" value="P-type_ATPase_H"/>
    <property type="match status" value="1"/>
</dbReference>
<dbReference type="PROSITE" id="PS00154">
    <property type="entry name" value="ATPASE_E1_E2"/>
    <property type="match status" value="1"/>
</dbReference>
<evidence type="ECO:0000256" key="13">
    <source>
        <dbReference type="ARBA" id="ARBA00022989"/>
    </source>
</evidence>
<dbReference type="GeneID" id="26839508"/>
<sequence length="895" mass="97625">MSGTEPTNEKVDKNVSDDEDEDIDQLILDLQSHKALDEEEDEVVDDATFKAVPEELLKTDPTTGLTSDEVTKRRKKFGLNQMSEDKENLVLKFIMFFVGPIQFVMEAAAILAAGLEDWIDFGVICALLLLNAFVGFIQEYQAGSIVDELKKTLANFAFVIRDGQLVEIAASEVVPGDILQLEDGTVIPADGRVVSEDCHLQIDQSAITGESLAVEKRFGDATYSSSTVKTGEAFMIVTATGDSTFTGRAAALVNKAGASGGHFTEVLNSIGTLLLVLVIVTLLPIWVACFYRTVRIVPILRYTLAILIVGVPVGLPAVVTTTMAVGAAYLAKKQAIVQKLSAIESLAGVEILCSDKTGTLTKNKLSLHEPYTVEGVEADDLMLTGCLAASRKKKGLDAIDKAFLKSLIDYPRAKAALTKYKLIEFQPFDPVSKKVTAIVESPEGERIICVKGSPLFVLKTVEDDHPIPEDVHENYQNTVTEFASRGFRSLGVARKRGEGHWEILGIMPVMDPPRDDTAQTINEARRLGLRVKMLTGDAVGIAKETCRQLGLGTNIYDADRLGLSGGGDMAGSEIADFVENADGFAEVFPQHKYNAVEILQSRGYLVAMTGDGVNDAPSLKKADTGIAVEGATDAARSAADIVFLAPGLSAIIDALKTSRQIFHRMYAYVVYRIALSLHLEIFLGLWIVILNQSLSIDLVVFIALFADVATLAIAYDNAPYDPKPVKWNTPRLWGMSIVIGIVLAIGTWITLTTMFMKKGGIVQNFGGLDGILFLQISLTENWLIFVTRAQGPFWSSVPSWQLGGAILIVDIIATCFTLFGWWSQNWTDIVTVVRTWIFSFGVFCIMGGLYYLMSGSEAFDNICNGRPAKPQKDNRSVEDFLMSMQRVSTQHEKST</sequence>
<evidence type="ECO:0000256" key="4">
    <source>
        <dbReference type="ARBA" id="ARBA00022448"/>
    </source>
</evidence>
<dbReference type="EC" id="7.1.2.1" evidence="17"/>
<keyword evidence="12 17" id="KW-1278">Translocase</keyword>
<evidence type="ECO:0000256" key="17">
    <source>
        <dbReference type="RuleBase" id="RU362083"/>
    </source>
</evidence>
<proteinExistence type="inferred from homology"/>
<dbReference type="InterPro" id="IPR006534">
    <property type="entry name" value="P-type_ATPase_IIIA"/>
</dbReference>
<dbReference type="Gene3D" id="3.40.50.1000">
    <property type="entry name" value="HAD superfamily/HAD-like"/>
    <property type="match status" value="1"/>
</dbReference>
<evidence type="ECO:0000256" key="1">
    <source>
        <dbReference type="ARBA" id="ARBA00003417"/>
    </source>
</evidence>
<dbReference type="InterPro" id="IPR023214">
    <property type="entry name" value="HAD_sf"/>
</dbReference>
<dbReference type="GO" id="GO:0008553">
    <property type="term" value="F:P-type proton-exporting transporter activity"/>
    <property type="evidence" value="ECO:0007669"/>
    <property type="project" value="UniProtKB-UniRule"/>
</dbReference>
<evidence type="ECO:0000256" key="8">
    <source>
        <dbReference type="ARBA" id="ARBA00022741"/>
    </source>
</evidence>
<reference evidence="20 21" key="1">
    <citation type="submission" date="2015-11" db="EMBL/GenBank/DDBJ databases">
        <title>The genome of Debaryomyces fabryi.</title>
        <authorList>
            <person name="Tafer H."/>
            <person name="Lopandic K."/>
        </authorList>
    </citation>
    <scope>NUCLEOTIDE SEQUENCE [LARGE SCALE GENOMIC DNA]</scope>
    <source>
        <strain evidence="20 21">CBS 789</strain>
    </source>
</reference>
<feature type="transmembrane region" description="Helical" evidence="17">
    <location>
        <begin position="299"/>
        <end position="331"/>
    </location>
</feature>
<evidence type="ECO:0000256" key="7">
    <source>
        <dbReference type="ARBA" id="ARBA00022723"/>
    </source>
</evidence>
<dbReference type="GO" id="GO:0005524">
    <property type="term" value="F:ATP binding"/>
    <property type="evidence" value="ECO:0007669"/>
    <property type="project" value="UniProtKB-UniRule"/>
</dbReference>
<dbReference type="SUPFAM" id="SSF81653">
    <property type="entry name" value="Calcium ATPase, transduction domain A"/>
    <property type="match status" value="1"/>
</dbReference>
<evidence type="ECO:0000256" key="18">
    <source>
        <dbReference type="SAM" id="MobiDB-lite"/>
    </source>
</evidence>
<protein>
    <recommendedName>
        <fullName evidence="17">Plasma membrane ATPase</fullName>
        <ecNumber evidence="17">7.1.2.1</ecNumber>
    </recommendedName>
</protein>
<evidence type="ECO:0000256" key="10">
    <source>
        <dbReference type="ARBA" id="ARBA00022840"/>
    </source>
</evidence>
<keyword evidence="10 17" id="KW-0067">ATP-binding</keyword>
<comment type="similarity">
    <text evidence="3 17">Belongs to the cation transport ATPase (P-type) (TC 3.A.3) family. Type IIIA subfamily.</text>
</comment>
<dbReference type="Proteomes" id="UP000054251">
    <property type="component" value="Unassembled WGS sequence"/>
</dbReference>
<dbReference type="FunFam" id="3.40.50.1000:FF:000008">
    <property type="entry name" value="Plasma membrane ATPase"/>
    <property type="match status" value="1"/>
</dbReference>
<keyword evidence="15 17" id="KW-0472">Membrane</keyword>